<dbReference type="EMBL" id="CP116967">
    <property type="protein sequence ID" value="WNM58848.1"/>
    <property type="molecule type" value="Genomic_DNA"/>
</dbReference>
<dbReference type="RefSeq" id="WP_312645262.1">
    <property type="nucleotide sequence ID" value="NZ_CP116967.1"/>
</dbReference>
<proteinExistence type="predicted"/>
<evidence type="ECO:0000313" key="2">
    <source>
        <dbReference type="Proteomes" id="UP001302719"/>
    </source>
</evidence>
<protein>
    <submittedName>
        <fullName evidence="1">Uncharacterized protein</fullName>
    </submittedName>
</protein>
<reference evidence="1 2" key="1">
    <citation type="submission" date="2023-01" db="EMBL/GenBank/DDBJ databases">
        <title>Cultivation and genomic characterization of new, ubiquitous marine nitrite-oxidizing bacteria from the Nitrospirales.</title>
        <authorList>
            <person name="Mueller A.J."/>
            <person name="Daebeler A."/>
            <person name="Herbold C.W."/>
            <person name="Kirkegaard R.H."/>
            <person name="Daims H."/>
        </authorList>
    </citation>
    <scope>NUCLEOTIDE SEQUENCE [LARGE SCALE GENOMIC DNA]</scope>
    <source>
        <strain evidence="1 2">VA</strain>
    </source>
</reference>
<dbReference type="Proteomes" id="UP001302719">
    <property type="component" value="Chromosome"/>
</dbReference>
<organism evidence="1 2">
    <name type="scientific">Candidatus Nitrospira allomarina</name>
    <dbReference type="NCBI Taxonomy" id="3020900"/>
    <lineage>
        <taxon>Bacteria</taxon>
        <taxon>Pseudomonadati</taxon>
        <taxon>Nitrospirota</taxon>
        <taxon>Nitrospiria</taxon>
        <taxon>Nitrospirales</taxon>
        <taxon>Nitrospiraceae</taxon>
        <taxon>Nitrospira</taxon>
    </lineage>
</organism>
<dbReference type="KEGG" id="nall:PP769_03515"/>
<gene>
    <name evidence="1" type="ORF">PP769_03515</name>
</gene>
<evidence type="ECO:0000313" key="1">
    <source>
        <dbReference type="EMBL" id="WNM58848.1"/>
    </source>
</evidence>
<accession>A0AA96GHA2</accession>
<sequence length="156" mass="17819">MSLLSPPQIPLFRITLFYGPEAVEGASDSVHCVFNVKKRSWKGGVQVEVVMKRNQVERLEGILQHSSWLEVVLRGVSVEKQGSYREKSHDLLVQLLCFHKLHAFIQQGIKQENIQVSGDALIAETDEVVEREAEEIKRQIFIELDLVETEERPPSQ</sequence>
<keyword evidence="2" id="KW-1185">Reference proteome</keyword>
<name>A0AA96GHA2_9BACT</name>
<dbReference type="AlphaFoldDB" id="A0AA96GHA2"/>